<evidence type="ECO:0000313" key="3">
    <source>
        <dbReference type="EMBL" id="KFD62736.1"/>
    </source>
</evidence>
<dbReference type="EMBL" id="KL367589">
    <property type="protein sequence ID" value="KFD62736.1"/>
    <property type="molecule type" value="Genomic_DNA"/>
</dbReference>
<accession>A0A085MZU0</accession>
<evidence type="ECO:0000313" key="2">
    <source>
        <dbReference type="EMBL" id="KFD49981.1"/>
    </source>
</evidence>
<gene>
    <name evidence="2" type="ORF">M513_09195</name>
    <name evidence="3" type="ORF">M514_09195</name>
</gene>
<dbReference type="EMBL" id="KL363261">
    <property type="protein sequence ID" value="KFD49981.1"/>
    <property type="molecule type" value="Genomic_DNA"/>
</dbReference>
<protein>
    <submittedName>
        <fullName evidence="3">Uncharacterized protein</fullName>
    </submittedName>
</protein>
<dbReference type="Proteomes" id="UP000030758">
    <property type="component" value="Unassembled WGS sequence"/>
</dbReference>
<feature type="compositionally biased region" description="Basic and acidic residues" evidence="1">
    <location>
        <begin position="91"/>
        <end position="106"/>
    </location>
</feature>
<keyword evidence="4" id="KW-1185">Reference proteome</keyword>
<name>A0A085MZU0_9BILA</name>
<feature type="compositionally biased region" description="Basic and acidic residues" evidence="1">
    <location>
        <begin position="61"/>
        <end position="82"/>
    </location>
</feature>
<dbReference type="Proteomes" id="UP000030764">
    <property type="component" value="Unassembled WGS sequence"/>
</dbReference>
<reference evidence="3 4" key="1">
    <citation type="journal article" date="2014" name="Nat. Genet.">
        <title>Genome and transcriptome of the porcine whipworm Trichuris suis.</title>
        <authorList>
            <person name="Jex A.R."/>
            <person name="Nejsum P."/>
            <person name="Schwarz E.M."/>
            <person name="Hu L."/>
            <person name="Young N.D."/>
            <person name="Hall R.S."/>
            <person name="Korhonen P.K."/>
            <person name="Liao S."/>
            <person name="Thamsborg S."/>
            <person name="Xia J."/>
            <person name="Xu P."/>
            <person name="Wang S."/>
            <person name="Scheerlinck J.P."/>
            <person name="Hofmann A."/>
            <person name="Sternberg P.W."/>
            <person name="Wang J."/>
            <person name="Gasser R.B."/>
        </authorList>
    </citation>
    <scope>NUCLEOTIDE SEQUENCE [LARGE SCALE GENOMIC DNA]</scope>
    <source>
        <strain evidence="3">DCEP-RM93F</strain>
        <strain evidence="2">DCEP-RM93M</strain>
    </source>
</reference>
<feature type="region of interest" description="Disordered" evidence="1">
    <location>
        <begin position="25"/>
        <end position="106"/>
    </location>
</feature>
<proteinExistence type="predicted"/>
<organism evidence="3">
    <name type="scientific">Trichuris suis</name>
    <name type="common">pig whipworm</name>
    <dbReference type="NCBI Taxonomy" id="68888"/>
    <lineage>
        <taxon>Eukaryota</taxon>
        <taxon>Metazoa</taxon>
        <taxon>Ecdysozoa</taxon>
        <taxon>Nematoda</taxon>
        <taxon>Enoplea</taxon>
        <taxon>Dorylaimia</taxon>
        <taxon>Trichinellida</taxon>
        <taxon>Trichuridae</taxon>
        <taxon>Trichuris</taxon>
    </lineage>
</organism>
<evidence type="ECO:0000313" key="4">
    <source>
        <dbReference type="Proteomes" id="UP000030764"/>
    </source>
</evidence>
<feature type="non-terminal residue" evidence="3">
    <location>
        <position position="106"/>
    </location>
</feature>
<dbReference type="AlphaFoldDB" id="A0A085MZU0"/>
<sequence length="106" mass="12233">MSSNNQSKEKKEPKIKFTIEEVEVKTDEGDKPRVRRLRSADDYFQWKGKTKPPSRLATPKIDSKQEECLEIPKRKMLDKGDDCAATPKGSNDQHGKDKEENNENKK</sequence>
<evidence type="ECO:0000256" key="1">
    <source>
        <dbReference type="SAM" id="MobiDB-lite"/>
    </source>
</evidence>